<keyword evidence="3" id="KW-0479">Metal-binding</keyword>
<evidence type="ECO:0000256" key="4">
    <source>
        <dbReference type="ARBA" id="ARBA00022729"/>
    </source>
</evidence>
<dbReference type="SMART" id="SM00184">
    <property type="entry name" value="RING"/>
    <property type="match status" value="1"/>
</dbReference>
<keyword evidence="7" id="KW-1133">Transmembrane helix</keyword>
<name>A0AAV8X645_9CUCU</name>
<evidence type="ECO:0000256" key="8">
    <source>
        <dbReference type="ARBA" id="ARBA00023136"/>
    </source>
</evidence>
<keyword evidence="2" id="KW-0812">Transmembrane</keyword>
<reference evidence="13" key="1">
    <citation type="journal article" date="2023" name="Insect Mol. Biol.">
        <title>Genome sequencing provides insights into the evolution of gene families encoding plant cell wall-degrading enzymes in longhorned beetles.</title>
        <authorList>
            <person name="Shin N.R."/>
            <person name="Okamura Y."/>
            <person name="Kirsch R."/>
            <person name="Pauchet Y."/>
        </authorList>
    </citation>
    <scope>NUCLEOTIDE SEQUENCE</scope>
    <source>
        <strain evidence="13">AMC_N1</strain>
    </source>
</reference>
<dbReference type="EMBL" id="JAPWTK010001225">
    <property type="protein sequence ID" value="KAJ8933417.1"/>
    <property type="molecule type" value="Genomic_DNA"/>
</dbReference>
<keyword evidence="8" id="KW-0472">Membrane</keyword>
<evidence type="ECO:0000256" key="11">
    <source>
        <dbReference type="SAM" id="MobiDB-lite"/>
    </source>
</evidence>
<feature type="non-terminal residue" evidence="13">
    <location>
        <position position="1"/>
    </location>
</feature>
<protein>
    <recommendedName>
        <fullName evidence="12">RING-type domain-containing protein</fullName>
    </recommendedName>
</protein>
<keyword evidence="6" id="KW-0862">Zinc</keyword>
<feature type="domain" description="RING-type" evidence="12">
    <location>
        <begin position="76"/>
        <end position="117"/>
    </location>
</feature>
<feature type="region of interest" description="Disordered" evidence="11">
    <location>
        <begin position="151"/>
        <end position="170"/>
    </location>
</feature>
<dbReference type="Pfam" id="PF13639">
    <property type="entry name" value="zf-RING_2"/>
    <property type="match status" value="1"/>
</dbReference>
<evidence type="ECO:0000256" key="7">
    <source>
        <dbReference type="ARBA" id="ARBA00022989"/>
    </source>
</evidence>
<accession>A0AAV8X645</accession>
<evidence type="ECO:0000313" key="13">
    <source>
        <dbReference type="EMBL" id="KAJ8933417.1"/>
    </source>
</evidence>
<dbReference type="AlphaFoldDB" id="A0AAV8X645"/>
<dbReference type="Proteomes" id="UP001162162">
    <property type="component" value="Unassembled WGS sequence"/>
</dbReference>
<evidence type="ECO:0000256" key="2">
    <source>
        <dbReference type="ARBA" id="ARBA00022692"/>
    </source>
</evidence>
<evidence type="ECO:0000256" key="9">
    <source>
        <dbReference type="ARBA" id="ARBA00023180"/>
    </source>
</evidence>
<dbReference type="GO" id="GO:0061630">
    <property type="term" value="F:ubiquitin protein ligase activity"/>
    <property type="evidence" value="ECO:0007669"/>
    <property type="project" value="TreeGrafter"/>
</dbReference>
<dbReference type="PANTHER" id="PTHR45931">
    <property type="entry name" value="SI:CH211-59O9.10"/>
    <property type="match status" value="1"/>
</dbReference>
<comment type="subcellular location">
    <subcellularLocation>
        <location evidence="1">Membrane</location>
    </subcellularLocation>
</comment>
<comment type="caution">
    <text evidence="13">The sequence shown here is derived from an EMBL/GenBank/DDBJ whole genome shotgun (WGS) entry which is preliminary data.</text>
</comment>
<evidence type="ECO:0000256" key="3">
    <source>
        <dbReference type="ARBA" id="ARBA00022723"/>
    </source>
</evidence>
<dbReference type="PANTHER" id="PTHR45931:SF21">
    <property type="entry name" value="RING FINGER PROTEIN 130"/>
    <property type="match status" value="1"/>
</dbReference>
<keyword evidence="9" id="KW-0325">Glycoprotein</keyword>
<sequence>YKFCFARSDFTLNIRINKFYCVEKNLLELLVKNTTSNVIVLFQRRLGNAAKKALSKIPTKNLKSEDKEMQGDCECCAVCIEPYKLSETLRILPCGHEFHKNCIDPWLLEHRTCPMCKMDILKHYGFVSKQLTVYWKSESILQIDTDVGGPDSLGSQATSPRHLGGISPFARNKGCDNIELSTNAKRQRFYDHSTDDDSSRASTPDEMTPSLPQRGPFGDPVRQELCVSCIAAKAAAVINQMNSDKEASTSTESDIQQVLSMNSNSDNKV</sequence>
<feature type="compositionally biased region" description="Polar residues" evidence="11">
    <location>
        <begin position="248"/>
        <end position="269"/>
    </location>
</feature>
<feature type="compositionally biased region" description="Basic and acidic residues" evidence="11">
    <location>
        <begin position="188"/>
        <end position="199"/>
    </location>
</feature>
<feature type="region of interest" description="Disordered" evidence="11">
    <location>
        <begin position="186"/>
        <end position="218"/>
    </location>
</feature>
<dbReference type="InterPro" id="IPR001841">
    <property type="entry name" value="Znf_RING"/>
</dbReference>
<keyword evidence="14" id="KW-1185">Reference proteome</keyword>
<dbReference type="InterPro" id="IPR051834">
    <property type="entry name" value="RING_finger_E3_ligase"/>
</dbReference>
<evidence type="ECO:0000256" key="1">
    <source>
        <dbReference type="ARBA" id="ARBA00004370"/>
    </source>
</evidence>
<evidence type="ECO:0000259" key="12">
    <source>
        <dbReference type="PROSITE" id="PS50089"/>
    </source>
</evidence>
<proteinExistence type="predicted"/>
<dbReference type="Gene3D" id="3.30.40.10">
    <property type="entry name" value="Zinc/RING finger domain, C3HC4 (zinc finger)"/>
    <property type="match status" value="1"/>
</dbReference>
<keyword evidence="5 10" id="KW-0863">Zinc-finger</keyword>
<dbReference type="GO" id="GO:0006511">
    <property type="term" value="P:ubiquitin-dependent protein catabolic process"/>
    <property type="evidence" value="ECO:0007669"/>
    <property type="project" value="TreeGrafter"/>
</dbReference>
<dbReference type="FunFam" id="3.30.40.10:FF:000009">
    <property type="entry name" value="E3 ubiquitin-protein ligase RNF130"/>
    <property type="match status" value="1"/>
</dbReference>
<dbReference type="GO" id="GO:0045893">
    <property type="term" value="P:positive regulation of DNA-templated transcription"/>
    <property type="evidence" value="ECO:0007669"/>
    <property type="project" value="TreeGrafter"/>
</dbReference>
<dbReference type="GO" id="GO:0008270">
    <property type="term" value="F:zinc ion binding"/>
    <property type="evidence" value="ECO:0007669"/>
    <property type="project" value="UniProtKB-KW"/>
</dbReference>
<evidence type="ECO:0000256" key="6">
    <source>
        <dbReference type="ARBA" id="ARBA00022833"/>
    </source>
</evidence>
<feature type="region of interest" description="Disordered" evidence="11">
    <location>
        <begin position="241"/>
        <end position="269"/>
    </location>
</feature>
<dbReference type="GO" id="GO:0016567">
    <property type="term" value="P:protein ubiquitination"/>
    <property type="evidence" value="ECO:0007669"/>
    <property type="project" value="TreeGrafter"/>
</dbReference>
<dbReference type="PROSITE" id="PS50089">
    <property type="entry name" value="ZF_RING_2"/>
    <property type="match status" value="1"/>
</dbReference>
<dbReference type="GO" id="GO:0016020">
    <property type="term" value="C:membrane"/>
    <property type="evidence" value="ECO:0007669"/>
    <property type="project" value="UniProtKB-SubCell"/>
</dbReference>
<dbReference type="InterPro" id="IPR013083">
    <property type="entry name" value="Znf_RING/FYVE/PHD"/>
</dbReference>
<organism evidence="13 14">
    <name type="scientific">Aromia moschata</name>
    <dbReference type="NCBI Taxonomy" id="1265417"/>
    <lineage>
        <taxon>Eukaryota</taxon>
        <taxon>Metazoa</taxon>
        <taxon>Ecdysozoa</taxon>
        <taxon>Arthropoda</taxon>
        <taxon>Hexapoda</taxon>
        <taxon>Insecta</taxon>
        <taxon>Pterygota</taxon>
        <taxon>Neoptera</taxon>
        <taxon>Endopterygota</taxon>
        <taxon>Coleoptera</taxon>
        <taxon>Polyphaga</taxon>
        <taxon>Cucujiformia</taxon>
        <taxon>Chrysomeloidea</taxon>
        <taxon>Cerambycidae</taxon>
        <taxon>Cerambycinae</taxon>
        <taxon>Callichromatini</taxon>
        <taxon>Aromia</taxon>
    </lineage>
</organism>
<evidence type="ECO:0000256" key="5">
    <source>
        <dbReference type="ARBA" id="ARBA00022771"/>
    </source>
</evidence>
<evidence type="ECO:0000313" key="14">
    <source>
        <dbReference type="Proteomes" id="UP001162162"/>
    </source>
</evidence>
<dbReference type="SUPFAM" id="SSF57850">
    <property type="entry name" value="RING/U-box"/>
    <property type="match status" value="1"/>
</dbReference>
<keyword evidence="4" id="KW-0732">Signal</keyword>
<evidence type="ECO:0000256" key="10">
    <source>
        <dbReference type="PROSITE-ProRule" id="PRU00175"/>
    </source>
</evidence>
<dbReference type="GO" id="GO:0005634">
    <property type="term" value="C:nucleus"/>
    <property type="evidence" value="ECO:0007669"/>
    <property type="project" value="TreeGrafter"/>
</dbReference>
<gene>
    <name evidence="13" type="ORF">NQ318_023289</name>
</gene>